<protein>
    <submittedName>
        <fullName evidence="2">Uncharacterized protein</fullName>
    </submittedName>
</protein>
<organism evidence="2 3">
    <name type="scientific">Oculimacula yallundae</name>
    <dbReference type="NCBI Taxonomy" id="86028"/>
    <lineage>
        <taxon>Eukaryota</taxon>
        <taxon>Fungi</taxon>
        <taxon>Dikarya</taxon>
        <taxon>Ascomycota</taxon>
        <taxon>Pezizomycotina</taxon>
        <taxon>Leotiomycetes</taxon>
        <taxon>Helotiales</taxon>
        <taxon>Ploettnerulaceae</taxon>
        <taxon>Oculimacula</taxon>
    </lineage>
</organism>
<keyword evidence="3" id="KW-1185">Reference proteome</keyword>
<reference evidence="2 3" key="1">
    <citation type="journal article" date="2024" name="Commun. Biol.">
        <title>Comparative genomic analysis of thermophilic fungi reveals convergent evolutionary adaptations and gene losses.</title>
        <authorList>
            <person name="Steindorff A.S."/>
            <person name="Aguilar-Pontes M.V."/>
            <person name="Robinson A.J."/>
            <person name="Andreopoulos B."/>
            <person name="LaButti K."/>
            <person name="Kuo A."/>
            <person name="Mondo S."/>
            <person name="Riley R."/>
            <person name="Otillar R."/>
            <person name="Haridas S."/>
            <person name="Lipzen A."/>
            <person name="Grimwood J."/>
            <person name="Schmutz J."/>
            <person name="Clum A."/>
            <person name="Reid I.D."/>
            <person name="Moisan M.C."/>
            <person name="Butler G."/>
            <person name="Nguyen T.T.M."/>
            <person name="Dewar K."/>
            <person name="Conant G."/>
            <person name="Drula E."/>
            <person name="Henrissat B."/>
            <person name="Hansel C."/>
            <person name="Singer S."/>
            <person name="Hutchinson M.I."/>
            <person name="de Vries R.P."/>
            <person name="Natvig D.O."/>
            <person name="Powell A.J."/>
            <person name="Tsang A."/>
            <person name="Grigoriev I.V."/>
        </authorList>
    </citation>
    <scope>NUCLEOTIDE SEQUENCE [LARGE SCALE GENOMIC DNA]</scope>
    <source>
        <strain evidence="2 3">CBS 494.80</strain>
    </source>
</reference>
<name>A0ABR4CBD8_9HELO</name>
<evidence type="ECO:0000256" key="1">
    <source>
        <dbReference type="SAM" id="MobiDB-lite"/>
    </source>
</evidence>
<proteinExistence type="predicted"/>
<feature type="compositionally biased region" description="Basic and acidic residues" evidence="1">
    <location>
        <begin position="347"/>
        <end position="359"/>
    </location>
</feature>
<feature type="region of interest" description="Disordered" evidence="1">
    <location>
        <begin position="70"/>
        <end position="94"/>
    </location>
</feature>
<feature type="region of interest" description="Disordered" evidence="1">
    <location>
        <begin position="26"/>
        <end position="53"/>
    </location>
</feature>
<dbReference type="EMBL" id="JAZHXI010000010">
    <property type="protein sequence ID" value="KAL2067256.1"/>
    <property type="molecule type" value="Genomic_DNA"/>
</dbReference>
<feature type="region of interest" description="Disordered" evidence="1">
    <location>
        <begin position="142"/>
        <end position="181"/>
    </location>
</feature>
<evidence type="ECO:0000313" key="2">
    <source>
        <dbReference type="EMBL" id="KAL2067256.1"/>
    </source>
</evidence>
<feature type="region of interest" description="Disordered" evidence="1">
    <location>
        <begin position="310"/>
        <end position="359"/>
    </location>
</feature>
<feature type="region of interest" description="Disordered" evidence="1">
    <location>
        <begin position="381"/>
        <end position="400"/>
    </location>
</feature>
<comment type="caution">
    <text evidence="2">The sequence shown here is derived from an EMBL/GenBank/DDBJ whole genome shotgun (WGS) entry which is preliminary data.</text>
</comment>
<accession>A0ABR4CBD8</accession>
<feature type="compositionally biased region" description="Polar residues" evidence="1">
    <location>
        <begin position="381"/>
        <end position="392"/>
    </location>
</feature>
<feature type="region of interest" description="Disordered" evidence="1">
    <location>
        <begin position="248"/>
        <end position="274"/>
    </location>
</feature>
<feature type="compositionally biased region" description="Low complexity" evidence="1">
    <location>
        <begin position="158"/>
        <end position="174"/>
    </location>
</feature>
<evidence type="ECO:0000313" key="3">
    <source>
        <dbReference type="Proteomes" id="UP001595075"/>
    </source>
</evidence>
<feature type="compositionally biased region" description="Basic and acidic residues" evidence="1">
    <location>
        <begin position="34"/>
        <end position="46"/>
    </location>
</feature>
<dbReference type="Proteomes" id="UP001595075">
    <property type="component" value="Unassembled WGS sequence"/>
</dbReference>
<sequence length="567" mass="64163">MSFHTTLPFRPKISVSISDTPILNPLSPSKKRMREVSVQEGTHSEMEEATPEVEDKAEAVATSTLFASAPLSRKQRRRQLRSVSKQSGNLQMGAQLDIQPNVAVHDSKQGSSFSSLVVGSDRVRRSTSSAVVSEHASVLLQLMRSPNRGHTEEQVPGSSTTPTRSAPTTTHPPSEMLGDGDVAALGGNEQIQIAENVVDIVVAEYHVEEKDTKGQEIVIQVKEIELEDDDILDHVHVLKQKKRPRVFRERKRKERQNVSESTFTSTENEDDSVETSTIIIATEYDHADEGNRDRKQSIAISITDTLIEETISSQDEDTSSSNLEGISPKKRPRSQNEDEDLPATRLKISEPEKEEIPTPVEGAKKEDSFIETIRQMFTSNKQTATEVASPTTSPIPKKFISPPKISIDSELHKLNLLSSLNEAEVEAPHQYGPNPRPLMPRSWSEARTWDMTPPIHGTRKTYTNDSQLQYENLSSTNRLSLKAYPYTLPPLTTLWAVSKYLKNKQAMNNEHSRREGLRWQVMKAVERNLDIVERRKGDWPKNWNVEVRKDEGYMRRMRERVRFLMRS</sequence>
<gene>
    <name evidence="2" type="ORF">VTL71DRAFT_1680</name>
</gene>